<dbReference type="PROSITE" id="PS51012">
    <property type="entry name" value="ABC_TM2"/>
    <property type="match status" value="1"/>
</dbReference>
<comment type="similarity">
    <text evidence="2 9">Belongs to the ABC-2 integral membrane protein family.</text>
</comment>
<dbReference type="PANTHER" id="PTHR30413">
    <property type="entry name" value="INNER MEMBRANE TRANSPORT PERMEASE"/>
    <property type="match status" value="1"/>
</dbReference>
<dbReference type="PANTHER" id="PTHR30413:SF8">
    <property type="entry name" value="TRANSPORT PERMEASE PROTEIN"/>
    <property type="match status" value="1"/>
</dbReference>
<feature type="transmembrane region" description="Helical" evidence="9">
    <location>
        <begin position="132"/>
        <end position="153"/>
    </location>
</feature>
<dbReference type="GO" id="GO:0140359">
    <property type="term" value="F:ABC-type transporter activity"/>
    <property type="evidence" value="ECO:0007669"/>
    <property type="project" value="InterPro"/>
</dbReference>
<keyword evidence="7 9" id="KW-1133">Transmembrane helix</keyword>
<evidence type="ECO:0000256" key="1">
    <source>
        <dbReference type="ARBA" id="ARBA00004429"/>
    </source>
</evidence>
<dbReference type="GO" id="GO:0015920">
    <property type="term" value="P:lipopolysaccharide transport"/>
    <property type="evidence" value="ECO:0007669"/>
    <property type="project" value="TreeGrafter"/>
</dbReference>
<evidence type="ECO:0000256" key="8">
    <source>
        <dbReference type="ARBA" id="ARBA00023136"/>
    </source>
</evidence>
<keyword evidence="8 9" id="KW-0472">Membrane</keyword>
<keyword evidence="6 9" id="KW-0812">Transmembrane</keyword>
<dbReference type="AlphaFoldDB" id="A0A5C6B4V3"/>
<evidence type="ECO:0000259" key="10">
    <source>
        <dbReference type="PROSITE" id="PS51012"/>
    </source>
</evidence>
<keyword evidence="12" id="KW-1185">Reference proteome</keyword>
<name>A0A5C6B4V3_9PLAN</name>
<dbReference type="Proteomes" id="UP000320735">
    <property type="component" value="Unassembled WGS sequence"/>
</dbReference>
<keyword evidence="5" id="KW-0997">Cell inner membrane</keyword>
<evidence type="ECO:0000256" key="5">
    <source>
        <dbReference type="ARBA" id="ARBA00022519"/>
    </source>
</evidence>
<organism evidence="11 12">
    <name type="scientific">Symmachiella macrocystis</name>
    <dbReference type="NCBI Taxonomy" id="2527985"/>
    <lineage>
        <taxon>Bacteria</taxon>
        <taxon>Pseudomonadati</taxon>
        <taxon>Planctomycetota</taxon>
        <taxon>Planctomycetia</taxon>
        <taxon>Planctomycetales</taxon>
        <taxon>Planctomycetaceae</taxon>
        <taxon>Symmachiella</taxon>
    </lineage>
</organism>
<feature type="transmembrane region" description="Helical" evidence="9">
    <location>
        <begin position="301"/>
        <end position="322"/>
    </location>
</feature>
<comment type="subcellular location">
    <subcellularLocation>
        <location evidence="1">Cell inner membrane</location>
        <topology evidence="1">Multi-pass membrane protein</topology>
    </subcellularLocation>
    <subcellularLocation>
        <location evidence="9">Cell membrane</location>
        <topology evidence="9">Multi-pass membrane protein</topology>
    </subcellularLocation>
</comment>
<accession>A0A5C6B4V3</accession>
<evidence type="ECO:0000256" key="6">
    <source>
        <dbReference type="ARBA" id="ARBA00022692"/>
    </source>
</evidence>
<evidence type="ECO:0000313" key="12">
    <source>
        <dbReference type="Proteomes" id="UP000320735"/>
    </source>
</evidence>
<feature type="transmembrane region" description="Helical" evidence="9">
    <location>
        <begin position="243"/>
        <end position="260"/>
    </location>
</feature>
<evidence type="ECO:0000256" key="9">
    <source>
        <dbReference type="RuleBase" id="RU361157"/>
    </source>
</evidence>
<dbReference type="InterPro" id="IPR047817">
    <property type="entry name" value="ABC2_TM_bact-type"/>
</dbReference>
<dbReference type="EMBL" id="SJPP01000003">
    <property type="protein sequence ID" value="TWU06958.1"/>
    <property type="molecule type" value="Genomic_DNA"/>
</dbReference>
<keyword evidence="3 9" id="KW-0813">Transport</keyword>
<dbReference type="RefSeq" id="WP_197532822.1">
    <property type="nucleotide sequence ID" value="NZ_SJPP01000003.1"/>
</dbReference>
<feature type="transmembrane region" description="Helical" evidence="9">
    <location>
        <begin position="96"/>
        <end position="120"/>
    </location>
</feature>
<dbReference type="GO" id="GO:0005886">
    <property type="term" value="C:plasma membrane"/>
    <property type="evidence" value="ECO:0007669"/>
    <property type="project" value="UniProtKB-SubCell"/>
</dbReference>
<gene>
    <name evidence="11" type="primary">tagG_4</name>
    <name evidence="11" type="ORF">CA54_53620</name>
</gene>
<reference evidence="11 12" key="1">
    <citation type="submission" date="2019-02" db="EMBL/GenBank/DDBJ databases">
        <title>Deep-cultivation of Planctomycetes and their phenomic and genomic characterization uncovers novel biology.</title>
        <authorList>
            <person name="Wiegand S."/>
            <person name="Jogler M."/>
            <person name="Boedeker C."/>
            <person name="Pinto D."/>
            <person name="Vollmers J."/>
            <person name="Rivas-Marin E."/>
            <person name="Kohn T."/>
            <person name="Peeters S.H."/>
            <person name="Heuer A."/>
            <person name="Rast P."/>
            <person name="Oberbeckmann S."/>
            <person name="Bunk B."/>
            <person name="Jeske O."/>
            <person name="Meyerdierks A."/>
            <person name="Storesund J.E."/>
            <person name="Kallscheuer N."/>
            <person name="Luecker S."/>
            <person name="Lage O.M."/>
            <person name="Pohl T."/>
            <person name="Merkel B.J."/>
            <person name="Hornburger P."/>
            <person name="Mueller R.-W."/>
            <person name="Bruemmer F."/>
            <person name="Labrenz M."/>
            <person name="Spormann A.M."/>
            <person name="Op Den Camp H."/>
            <person name="Overmann J."/>
            <person name="Amann R."/>
            <person name="Jetten M.S.M."/>
            <person name="Mascher T."/>
            <person name="Medema M.H."/>
            <person name="Devos D.P."/>
            <person name="Kaster A.-K."/>
            <person name="Ovreas L."/>
            <person name="Rohde M."/>
            <person name="Galperin M.Y."/>
            <person name="Jogler C."/>
        </authorList>
    </citation>
    <scope>NUCLEOTIDE SEQUENCE [LARGE SCALE GENOMIC DNA]</scope>
    <source>
        <strain evidence="11 12">CA54</strain>
    </source>
</reference>
<dbReference type="InterPro" id="IPR013525">
    <property type="entry name" value="ABC2_TM"/>
</dbReference>
<evidence type="ECO:0000256" key="2">
    <source>
        <dbReference type="ARBA" id="ARBA00007783"/>
    </source>
</evidence>
<proteinExistence type="inferred from homology"/>
<feature type="transmembrane region" description="Helical" evidence="9">
    <location>
        <begin position="208"/>
        <end position="231"/>
    </location>
</feature>
<feature type="domain" description="ABC transmembrane type-2" evidence="10">
    <location>
        <begin position="97"/>
        <end position="325"/>
    </location>
</feature>
<protein>
    <recommendedName>
        <fullName evidence="9">Transport permease protein</fullName>
    </recommendedName>
</protein>
<comment type="caution">
    <text evidence="11">The sequence shown here is derived from an EMBL/GenBank/DDBJ whole genome shotgun (WGS) entry which is preliminary data.</text>
</comment>
<evidence type="ECO:0000256" key="4">
    <source>
        <dbReference type="ARBA" id="ARBA00022475"/>
    </source>
</evidence>
<evidence type="ECO:0000256" key="7">
    <source>
        <dbReference type="ARBA" id="ARBA00022989"/>
    </source>
</evidence>
<dbReference type="Pfam" id="PF01061">
    <property type="entry name" value="ABC2_membrane"/>
    <property type="match status" value="1"/>
</dbReference>
<feature type="transmembrane region" description="Helical" evidence="9">
    <location>
        <begin position="174"/>
        <end position="202"/>
    </location>
</feature>
<sequence>MDRTTSLDMTEQIIDPLLETQNVRDNAELADDAMASPAPIANAEHQESPPNAPIPMLRIRPTSGWRAVDLRELWRYRELLFFFTWRDIKVRYKQTILGATWAVIQPLMTTGIFSVLFALLMGKGNEPTVPGVPYPLSTFCAMLPWQLFAFSLTQSGNSLITSQNLITKVYFPRLVIPLSAVLSGLVDFAVAFAVLIAGLLWYQVQVDFSLLMLPVFVLMALGASVAVGLWLAALTAIYRDFRYIIPFIVQFGMFASPVVYSTDSVKSKLPDWAFQLYSLNPMVGVIEGFRWSLLGTGDPPGLTVAFSALMTTLLFVSGLLYFRRMERTFADVV</sequence>
<evidence type="ECO:0000256" key="3">
    <source>
        <dbReference type="ARBA" id="ARBA00022448"/>
    </source>
</evidence>
<evidence type="ECO:0000313" key="11">
    <source>
        <dbReference type="EMBL" id="TWU06958.1"/>
    </source>
</evidence>
<keyword evidence="4 9" id="KW-1003">Cell membrane</keyword>